<comment type="caution">
    <text evidence="2">The sequence shown here is derived from an EMBL/GenBank/DDBJ whole genome shotgun (WGS) entry which is preliminary data.</text>
</comment>
<organism evidence="2 3">
    <name type="scientific">Alishewanella agri BL06</name>
    <dbReference type="NCBI Taxonomy" id="1195246"/>
    <lineage>
        <taxon>Bacteria</taxon>
        <taxon>Pseudomonadati</taxon>
        <taxon>Pseudomonadota</taxon>
        <taxon>Gammaproteobacteria</taxon>
        <taxon>Alteromonadales</taxon>
        <taxon>Alteromonadaceae</taxon>
        <taxon>Alishewanella</taxon>
    </lineage>
</organism>
<keyword evidence="1" id="KW-0732">Signal</keyword>
<evidence type="ECO:0000313" key="3">
    <source>
        <dbReference type="Proteomes" id="UP000035062"/>
    </source>
</evidence>
<reference evidence="2 3" key="1">
    <citation type="journal article" date="2012" name="J. Bacteriol.">
        <title>Genome Sequence of Pectin-Degrading Alishewanella agri, Isolated from Landfill Soil.</title>
        <authorList>
            <person name="Kim J."/>
            <person name="Jung J."/>
            <person name="Sung J.S."/>
            <person name="Chun J."/>
            <person name="Park W."/>
        </authorList>
    </citation>
    <scope>NUCLEOTIDE SEQUENCE [LARGE SCALE GENOMIC DNA]</scope>
    <source>
        <strain evidence="2 3">BL06</strain>
    </source>
</reference>
<dbReference type="Gene3D" id="2.60.40.420">
    <property type="entry name" value="Cupredoxins - blue copper proteins"/>
    <property type="match status" value="1"/>
</dbReference>
<dbReference type="eggNOG" id="COG3794">
    <property type="taxonomic scope" value="Bacteria"/>
</dbReference>
<sequence>MCTRICWLVFILVMQCVTTPKAHSQSLSIQIYDQGNRPLADAVVEIISPTAAIVNSGIQHVAQEQLTFVPFVTATPKGSLIDFPNRDKTRHHVYSFSSAKTFEIELYTGKPEEPVLFDEPGIVVLGCNIHDYMLAYIYVGESPLLLVTDENGKVYFPEVPQETLRIKLWHPWQLEQQTEQVVSAPLKTELSFTLAVAAKEKPRPPKRGFGS</sequence>
<dbReference type="PATRIC" id="fig|1195246.3.peg.2491"/>
<name>I9NZI9_9ALTE</name>
<dbReference type="Proteomes" id="UP000035062">
    <property type="component" value="Unassembled WGS sequence"/>
</dbReference>
<dbReference type="EMBL" id="AKKU01000025">
    <property type="protein sequence ID" value="EIW88037.1"/>
    <property type="molecule type" value="Genomic_DNA"/>
</dbReference>
<accession>I9NZI9</accession>
<protein>
    <recommendedName>
        <fullName evidence="4">Methylamine utilization protein</fullName>
    </recommendedName>
</protein>
<dbReference type="RefSeq" id="WP_008985303.1">
    <property type="nucleotide sequence ID" value="NZ_AKKU01000025.1"/>
</dbReference>
<evidence type="ECO:0008006" key="4">
    <source>
        <dbReference type="Google" id="ProtNLM"/>
    </source>
</evidence>
<dbReference type="CDD" id="cd04221">
    <property type="entry name" value="MauL"/>
    <property type="match status" value="1"/>
</dbReference>
<dbReference type="InterPro" id="IPR034242">
    <property type="entry name" value="MauL"/>
</dbReference>
<evidence type="ECO:0000313" key="2">
    <source>
        <dbReference type="EMBL" id="EIW88037.1"/>
    </source>
</evidence>
<feature type="signal peptide" evidence="1">
    <location>
        <begin position="1"/>
        <end position="22"/>
    </location>
</feature>
<dbReference type="InterPro" id="IPR008972">
    <property type="entry name" value="Cupredoxin"/>
</dbReference>
<evidence type="ECO:0000256" key="1">
    <source>
        <dbReference type="SAM" id="SignalP"/>
    </source>
</evidence>
<dbReference type="AlphaFoldDB" id="I9NZI9"/>
<feature type="chain" id="PRO_5003723154" description="Methylamine utilization protein" evidence="1">
    <location>
        <begin position="23"/>
        <end position="211"/>
    </location>
</feature>
<keyword evidence="3" id="KW-1185">Reference proteome</keyword>
<gene>
    <name evidence="2" type="ORF">AGRI_12566</name>
</gene>
<dbReference type="STRING" id="1195246.AGRI_12566"/>
<dbReference type="SUPFAM" id="SSF49503">
    <property type="entry name" value="Cupredoxins"/>
    <property type="match status" value="1"/>
</dbReference>
<proteinExistence type="predicted"/>